<dbReference type="AlphaFoldDB" id="X1KLB8"/>
<keyword evidence="1" id="KW-0812">Transmembrane</keyword>
<protein>
    <submittedName>
        <fullName evidence="2">Uncharacterized protein</fullName>
    </submittedName>
</protein>
<feature type="transmembrane region" description="Helical" evidence="1">
    <location>
        <begin position="44"/>
        <end position="66"/>
    </location>
</feature>
<evidence type="ECO:0000313" key="2">
    <source>
        <dbReference type="EMBL" id="GAH94390.1"/>
    </source>
</evidence>
<dbReference type="EMBL" id="BARV01000163">
    <property type="protein sequence ID" value="GAH94390.1"/>
    <property type="molecule type" value="Genomic_DNA"/>
</dbReference>
<reference evidence="2" key="1">
    <citation type="journal article" date="2014" name="Front. Microbiol.">
        <title>High frequency of phylogenetically diverse reductive dehalogenase-homologous genes in deep subseafloor sedimentary metagenomes.</title>
        <authorList>
            <person name="Kawai M."/>
            <person name="Futagami T."/>
            <person name="Toyoda A."/>
            <person name="Takaki Y."/>
            <person name="Nishi S."/>
            <person name="Hori S."/>
            <person name="Arai W."/>
            <person name="Tsubouchi T."/>
            <person name="Morono Y."/>
            <person name="Uchiyama I."/>
            <person name="Ito T."/>
            <person name="Fujiyama A."/>
            <person name="Inagaki F."/>
            <person name="Takami H."/>
        </authorList>
    </citation>
    <scope>NUCLEOTIDE SEQUENCE</scope>
    <source>
        <strain evidence="2">Expedition CK06-06</strain>
    </source>
</reference>
<accession>X1KLB8</accession>
<sequence>MHWGIFDGANTAALNIGESTAPGVDHFLQSCGPFPGHFILTNTIYIRLMAYGLGGAKVITLIALVYKLRGLPVEE</sequence>
<name>X1KLB8_9ZZZZ</name>
<proteinExistence type="predicted"/>
<organism evidence="2">
    <name type="scientific">marine sediment metagenome</name>
    <dbReference type="NCBI Taxonomy" id="412755"/>
    <lineage>
        <taxon>unclassified sequences</taxon>
        <taxon>metagenomes</taxon>
        <taxon>ecological metagenomes</taxon>
    </lineage>
</organism>
<comment type="caution">
    <text evidence="2">The sequence shown here is derived from an EMBL/GenBank/DDBJ whole genome shotgun (WGS) entry which is preliminary data.</text>
</comment>
<keyword evidence="1" id="KW-0472">Membrane</keyword>
<evidence type="ECO:0000256" key="1">
    <source>
        <dbReference type="SAM" id="Phobius"/>
    </source>
</evidence>
<keyword evidence="1" id="KW-1133">Transmembrane helix</keyword>
<gene>
    <name evidence="2" type="ORF">S06H3_00785</name>
</gene>